<organism evidence="1 2">
    <name type="scientific">Ralstonia solanacearum (strain Po82)</name>
    <dbReference type="NCBI Taxonomy" id="1031711"/>
    <lineage>
        <taxon>Bacteria</taxon>
        <taxon>Pseudomonadati</taxon>
        <taxon>Pseudomonadota</taxon>
        <taxon>Betaproteobacteria</taxon>
        <taxon>Burkholderiales</taxon>
        <taxon>Burkholderiaceae</taxon>
        <taxon>Ralstonia</taxon>
        <taxon>Ralstonia solanacearum species complex</taxon>
    </lineage>
</organism>
<sequence>MADCRLTRLAVADPKESVEFGKGLPETGRSASFERQRPVLQTFLTVFT</sequence>
<dbReference type="Proteomes" id="UP000007953">
    <property type="component" value="Plasmid megaplasmid"/>
</dbReference>
<keyword evidence="1" id="KW-0614">Plasmid</keyword>
<proteinExistence type="predicted"/>
<protein>
    <submittedName>
        <fullName evidence="1">Uncharacterized protein</fullName>
    </submittedName>
</protein>
<evidence type="ECO:0000313" key="1">
    <source>
        <dbReference type="EMBL" id="AEG71186.1"/>
    </source>
</evidence>
<geneLocation type="plasmid" evidence="2"/>
<dbReference type="EMBL" id="CP002820">
    <property type="protein sequence ID" value="AEG71186.1"/>
    <property type="molecule type" value="Genomic_DNA"/>
</dbReference>
<dbReference type="HOGENOM" id="CLU_3157021_0_0_4"/>
<reference evidence="1 2" key="1">
    <citation type="journal article" date="2011" name="J. Bacteriol.">
        <title>Complete genome sequence of the plant pathogen Ralstonia solanacearum strain Po82.</title>
        <authorList>
            <person name="Xu J."/>
            <person name="Zheng H.J."/>
            <person name="Liu L."/>
            <person name="Pan Z.C."/>
            <person name="Prior P."/>
            <person name="Tang B."/>
            <person name="Xu J.S."/>
            <person name="Zhang H."/>
            <person name="Tian Q."/>
            <person name="Zhang L.Q."/>
            <person name="Feng J."/>
        </authorList>
    </citation>
    <scope>NUCLEOTIDE SEQUENCE [LARGE SCALE GENOMIC DNA]</scope>
    <source>
        <strain evidence="2">Po82</strain>
    </source>
</reference>
<dbReference type="AlphaFoldDB" id="F6G7Q7"/>
<accession>F6G7Q7</accession>
<gene>
    <name evidence="1" type="ordered locus">RSPO_m00547</name>
</gene>
<name>F6G7Q7_RALS8</name>
<evidence type="ECO:0000313" key="2">
    <source>
        <dbReference type="Proteomes" id="UP000007953"/>
    </source>
</evidence>
<dbReference type="KEGG" id="rsn:RSPO_m00547"/>